<feature type="binding site" evidence="12">
    <location>
        <position position="121"/>
    </location>
    <ligand>
        <name>S-adenosyl-L-methionine</name>
        <dbReference type="ChEBI" id="CHEBI:59789"/>
    </ligand>
</feature>
<dbReference type="Gene3D" id="3.20.20.70">
    <property type="entry name" value="Aldolase class I"/>
    <property type="match status" value="1"/>
</dbReference>
<name>A0A1H1WA86_9GAMM</name>
<dbReference type="GO" id="GO:1904047">
    <property type="term" value="F:S-adenosyl-L-methionine binding"/>
    <property type="evidence" value="ECO:0007669"/>
    <property type="project" value="UniProtKB-UniRule"/>
</dbReference>
<dbReference type="GO" id="GO:0046872">
    <property type="term" value="F:metal ion binding"/>
    <property type="evidence" value="ECO:0007669"/>
    <property type="project" value="UniProtKB-KW"/>
</dbReference>
<dbReference type="UniPathway" id="UPA00344"/>
<evidence type="ECO:0000256" key="7">
    <source>
        <dbReference type="ARBA" id="ARBA00023014"/>
    </source>
</evidence>
<dbReference type="AlphaFoldDB" id="A0A1H1WA86"/>
<keyword evidence="9 12" id="KW-0501">Molybdenum cofactor biosynthesis</keyword>
<dbReference type="HAMAP" id="MF_01225_B">
    <property type="entry name" value="MoaA_B"/>
    <property type="match status" value="1"/>
</dbReference>
<comment type="cofactor">
    <cofactor evidence="12">
        <name>[4Fe-4S] cluster</name>
        <dbReference type="ChEBI" id="CHEBI:49883"/>
    </cofactor>
    <text evidence="12">Binds 2 [4Fe-4S] clusters. Binds 1 [4Fe-4S] cluster coordinated with 3 cysteines and an exchangeable S-adenosyl-L-methionine and 1 [4Fe-4S] cluster coordinated with 3 cysteines and the GTP-derived substrate.</text>
</comment>
<evidence type="ECO:0000256" key="2">
    <source>
        <dbReference type="ARBA" id="ARBA00022485"/>
    </source>
</evidence>
<evidence type="ECO:0000259" key="13">
    <source>
        <dbReference type="PROSITE" id="PS51918"/>
    </source>
</evidence>
<dbReference type="GO" id="GO:0061799">
    <property type="term" value="F:cyclic pyranopterin monophosphate synthase activity"/>
    <property type="evidence" value="ECO:0007669"/>
    <property type="project" value="TreeGrafter"/>
</dbReference>
<dbReference type="EC" id="4.1.99.22" evidence="1 12"/>
<proteinExistence type="inferred from homology"/>
<feature type="binding site" evidence="12">
    <location>
        <position position="28"/>
    </location>
    <ligand>
        <name>[4Fe-4S] cluster</name>
        <dbReference type="ChEBI" id="CHEBI:49883"/>
        <label>1</label>
        <note>4Fe-4S-S-AdoMet</note>
    </ligand>
</feature>
<evidence type="ECO:0000256" key="9">
    <source>
        <dbReference type="ARBA" id="ARBA00023150"/>
    </source>
</evidence>
<dbReference type="SUPFAM" id="SSF102114">
    <property type="entry name" value="Radical SAM enzymes"/>
    <property type="match status" value="1"/>
</dbReference>
<dbReference type="InterPro" id="IPR006638">
    <property type="entry name" value="Elp3/MiaA/NifB-like_rSAM"/>
</dbReference>
<dbReference type="SFLD" id="SFLDG01067">
    <property type="entry name" value="SPASM/twitch_domain_containing"/>
    <property type="match status" value="1"/>
</dbReference>
<evidence type="ECO:0000256" key="8">
    <source>
        <dbReference type="ARBA" id="ARBA00023134"/>
    </source>
</evidence>
<evidence type="ECO:0000256" key="12">
    <source>
        <dbReference type="HAMAP-Rule" id="MF_01225"/>
    </source>
</evidence>
<dbReference type="PROSITE" id="PS01305">
    <property type="entry name" value="MOAA_NIFB_PQQE"/>
    <property type="match status" value="1"/>
</dbReference>
<feature type="binding site" evidence="12">
    <location>
        <position position="256"/>
    </location>
    <ligand>
        <name>[4Fe-4S] cluster</name>
        <dbReference type="ChEBI" id="CHEBI:49883"/>
        <label>2</label>
        <note>4Fe-4S-substrate</note>
    </ligand>
</feature>
<dbReference type="OrthoDB" id="9763993at2"/>
<feature type="domain" description="Radical SAM core" evidence="13">
    <location>
        <begin position="8"/>
        <end position="226"/>
    </location>
</feature>
<keyword evidence="5 12" id="KW-0547">Nucleotide-binding</keyword>
<dbReference type="Pfam" id="PF04055">
    <property type="entry name" value="Radical_SAM"/>
    <property type="match status" value="1"/>
</dbReference>
<dbReference type="InterPro" id="IPR013483">
    <property type="entry name" value="MoaA"/>
</dbReference>
<evidence type="ECO:0000256" key="1">
    <source>
        <dbReference type="ARBA" id="ARBA00012167"/>
    </source>
</evidence>
<dbReference type="GO" id="GO:0006777">
    <property type="term" value="P:Mo-molybdopterin cofactor biosynthetic process"/>
    <property type="evidence" value="ECO:0007669"/>
    <property type="project" value="UniProtKB-UniRule"/>
</dbReference>
<feature type="binding site" evidence="12">
    <location>
        <position position="31"/>
    </location>
    <ligand>
        <name>[4Fe-4S] cluster</name>
        <dbReference type="ChEBI" id="CHEBI:49883"/>
        <label>1</label>
        <note>4Fe-4S-S-AdoMet</note>
    </ligand>
</feature>
<feature type="binding site" evidence="12">
    <location>
        <position position="30"/>
    </location>
    <ligand>
        <name>S-adenosyl-L-methionine</name>
        <dbReference type="ChEBI" id="CHEBI:59789"/>
    </ligand>
</feature>
<dbReference type="SMART" id="SM00729">
    <property type="entry name" value="Elp3"/>
    <property type="match status" value="1"/>
</dbReference>
<dbReference type="RefSeq" id="WP_090274967.1">
    <property type="nucleotide sequence ID" value="NZ_LT629748.1"/>
</dbReference>
<dbReference type="Proteomes" id="UP000243426">
    <property type="component" value="Chromosome I"/>
</dbReference>
<comment type="similarity">
    <text evidence="12">Belongs to the radical SAM superfamily. MoaA family.</text>
</comment>
<dbReference type="InterPro" id="IPR058240">
    <property type="entry name" value="rSAM_sf"/>
</dbReference>
<keyword evidence="3 12" id="KW-0949">S-adenosyl-L-methionine</keyword>
<dbReference type="PANTHER" id="PTHR22960:SF0">
    <property type="entry name" value="MOLYBDENUM COFACTOR BIOSYNTHESIS PROTEIN 1"/>
    <property type="match status" value="1"/>
</dbReference>
<evidence type="ECO:0000256" key="6">
    <source>
        <dbReference type="ARBA" id="ARBA00023004"/>
    </source>
</evidence>
<dbReference type="CDD" id="cd01335">
    <property type="entry name" value="Radical_SAM"/>
    <property type="match status" value="1"/>
</dbReference>
<evidence type="ECO:0000313" key="14">
    <source>
        <dbReference type="EMBL" id="SDS93560.1"/>
    </source>
</evidence>
<feature type="binding site" evidence="12">
    <location>
        <position position="17"/>
    </location>
    <ligand>
        <name>GTP</name>
        <dbReference type="ChEBI" id="CHEBI:37565"/>
    </ligand>
</feature>
<feature type="binding site" evidence="12">
    <location>
        <position position="66"/>
    </location>
    <ligand>
        <name>GTP</name>
        <dbReference type="ChEBI" id="CHEBI:37565"/>
    </ligand>
</feature>
<dbReference type="GO" id="GO:0005525">
    <property type="term" value="F:GTP binding"/>
    <property type="evidence" value="ECO:0007669"/>
    <property type="project" value="UniProtKB-UniRule"/>
</dbReference>
<comment type="pathway">
    <text evidence="12">Cofactor biosynthesis; molybdopterin biosynthesis.</text>
</comment>
<keyword evidence="10 12" id="KW-0456">Lyase</keyword>
<evidence type="ECO:0000313" key="15">
    <source>
        <dbReference type="Proteomes" id="UP000243426"/>
    </source>
</evidence>
<dbReference type="Pfam" id="PF06463">
    <property type="entry name" value="Mob_synth_C"/>
    <property type="match status" value="1"/>
</dbReference>
<keyword evidence="2 12" id="KW-0004">4Fe-4S</keyword>
<dbReference type="NCBIfam" id="TIGR02666">
    <property type="entry name" value="moaA"/>
    <property type="match status" value="1"/>
</dbReference>
<dbReference type="SFLD" id="SFLDG01383">
    <property type="entry name" value="cyclic_pyranopterin_phosphate"/>
    <property type="match status" value="1"/>
</dbReference>
<comment type="catalytic activity">
    <reaction evidence="11 12">
        <text>GTP + AH2 + S-adenosyl-L-methionine = (8S)-3',8-cyclo-7,8-dihydroguanosine 5'-triphosphate + 5'-deoxyadenosine + L-methionine + A + H(+)</text>
        <dbReference type="Rhea" id="RHEA:49576"/>
        <dbReference type="ChEBI" id="CHEBI:13193"/>
        <dbReference type="ChEBI" id="CHEBI:15378"/>
        <dbReference type="ChEBI" id="CHEBI:17319"/>
        <dbReference type="ChEBI" id="CHEBI:17499"/>
        <dbReference type="ChEBI" id="CHEBI:37565"/>
        <dbReference type="ChEBI" id="CHEBI:57844"/>
        <dbReference type="ChEBI" id="CHEBI:59789"/>
        <dbReference type="ChEBI" id="CHEBI:131766"/>
        <dbReference type="EC" id="4.1.99.22"/>
    </reaction>
</comment>
<dbReference type="InterPro" id="IPR050105">
    <property type="entry name" value="MoCo_biosynth_MoaA/MoaC"/>
</dbReference>
<dbReference type="InterPro" id="IPR000385">
    <property type="entry name" value="MoaA_NifB_PqqE_Fe-S-bd_CS"/>
</dbReference>
<keyword evidence="7 12" id="KW-0411">Iron-sulfur</keyword>
<dbReference type="SFLD" id="SFLDG01386">
    <property type="entry name" value="main_SPASM_domain-containing"/>
    <property type="match status" value="1"/>
</dbReference>
<reference evidence="15" key="1">
    <citation type="submission" date="2016-10" db="EMBL/GenBank/DDBJ databases">
        <authorList>
            <person name="Varghese N."/>
            <person name="Submissions S."/>
        </authorList>
    </citation>
    <scope>NUCLEOTIDE SEQUENCE [LARGE SCALE GENOMIC DNA]</scope>
    <source>
        <strain evidence="15">2SM5</strain>
    </source>
</reference>
<comment type="subunit">
    <text evidence="12">Monomer and homodimer.</text>
</comment>
<dbReference type="EMBL" id="LT629748">
    <property type="protein sequence ID" value="SDS93560.1"/>
    <property type="molecule type" value="Genomic_DNA"/>
</dbReference>
<dbReference type="SFLD" id="SFLDS00029">
    <property type="entry name" value="Radical_SAM"/>
    <property type="match status" value="1"/>
</dbReference>
<comment type="function">
    <text evidence="12">Catalyzes the cyclization of GTP to (8S)-3',8-cyclo-7,8-dihydroguanosine 5'-triphosphate.</text>
</comment>
<evidence type="ECO:0000256" key="11">
    <source>
        <dbReference type="ARBA" id="ARBA00048697"/>
    </source>
</evidence>
<gene>
    <name evidence="12" type="primary">moaA</name>
    <name evidence="14" type="ORF">SAMN05216198_3193</name>
</gene>
<accession>A0A1H1WA86</accession>
<dbReference type="CDD" id="cd21117">
    <property type="entry name" value="Twitch_MoaA"/>
    <property type="match status" value="1"/>
</dbReference>
<feature type="binding site" evidence="12">
    <location>
        <begin position="261"/>
        <end position="263"/>
    </location>
    <ligand>
        <name>GTP</name>
        <dbReference type="ChEBI" id="CHEBI:37565"/>
    </ligand>
</feature>
<feature type="binding site" evidence="12">
    <location>
        <position position="259"/>
    </location>
    <ligand>
        <name>[4Fe-4S] cluster</name>
        <dbReference type="ChEBI" id="CHEBI:49883"/>
        <label>2</label>
        <note>4Fe-4S-substrate</note>
    </ligand>
</feature>
<keyword evidence="8 12" id="KW-0342">GTP-binding</keyword>
<protein>
    <recommendedName>
        <fullName evidence="1 12">GTP 3',8-cyclase</fullName>
        <ecNumber evidence="1 12">4.1.99.22</ecNumber>
    </recommendedName>
    <alternativeName>
        <fullName evidence="12">Molybdenum cofactor biosynthesis protein A</fullName>
    </alternativeName>
</protein>
<dbReference type="PROSITE" id="PS51918">
    <property type="entry name" value="RADICAL_SAM"/>
    <property type="match status" value="1"/>
</dbReference>
<evidence type="ECO:0000256" key="4">
    <source>
        <dbReference type="ARBA" id="ARBA00022723"/>
    </source>
</evidence>
<feature type="binding site" evidence="12">
    <location>
        <position position="158"/>
    </location>
    <ligand>
        <name>GTP</name>
        <dbReference type="ChEBI" id="CHEBI:37565"/>
    </ligand>
</feature>
<dbReference type="GO" id="GO:0051539">
    <property type="term" value="F:4 iron, 4 sulfur cluster binding"/>
    <property type="evidence" value="ECO:0007669"/>
    <property type="project" value="UniProtKB-UniRule"/>
</dbReference>
<feature type="binding site" evidence="12">
    <location>
        <position position="70"/>
    </location>
    <ligand>
        <name>S-adenosyl-L-methionine</name>
        <dbReference type="ChEBI" id="CHEBI:59789"/>
    </ligand>
</feature>
<keyword evidence="4 12" id="KW-0479">Metal-binding</keyword>
<dbReference type="InterPro" id="IPR007197">
    <property type="entry name" value="rSAM"/>
</dbReference>
<dbReference type="STRING" id="797277.SAMN05216198_3193"/>
<keyword evidence="6 12" id="KW-0408">Iron</keyword>
<dbReference type="InterPro" id="IPR010505">
    <property type="entry name" value="MoaA_twitch"/>
</dbReference>
<evidence type="ECO:0000256" key="10">
    <source>
        <dbReference type="ARBA" id="ARBA00023239"/>
    </source>
</evidence>
<dbReference type="InterPro" id="IPR040064">
    <property type="entry name" value="MoaA-like"/>
</dbReference>
<feature type="binding site" evidence="12">
    <location>
        <position position="24"/>
    </location>
    <ligand>
        <name>[4Fe-4S] cluster</name>
        <dbReference type="ChEBI" id="CHEBI:49883"/>
        <label>1</label>
        <note>4Fe-4S-S-AdoMet</note>
    </ligand>
</feature>
<keyword evidence="15" id="KW-1185">Reference proteome</keyword>
<dbReference type="PANTHER" id="PTHR22960">
    <property type="entry name" value="MOLYBDOPTERIN COFACTOR SYNTHESIS PROTEIN A"/>
    <property type="match status" value="1"/>
</dbReference>
<organism evidence="14 15">
    <name type="scientific">Halopseudomonas litoralis</name>
    <dbReference type="NCBI Taxonomy" id="797277"/>
    <lineage>
        <taxon>Bacteria</taxon>
        <taxon>Pseudomonadati</taxon>
        <taxon>Pseudomonadota</taxon>
        <taxon>Gammaproteobacteria</taxon>
        <taxon>Pseudomonadales</taxon>
        <taxon>Pseudomonadaceae</taxon>
        <taxon>Halopseudomonas</taxon>
    </lineage>
</organism>
<sequence>MASNWVDGFGRTIDYVRMSVTDRCDFRCIYCMSEDMTFLPREQVLTLEEILRSAQLFVANGVTKIRLTGGEPLVRKGVVGLCERISALPGLRELVMTTNGSQLPRYARPLAEAGVKRLNISLDTLDPERFREMTRVGDLQQVLDGIEAAREAGFESVKINSVVIKGRNEDEVLRLADFAVSRGLDLTFIEEMPLGHVGRDRARSLFSSTQVRDLLAQQYRLMPSSDDSGGPARYVHLQDHPQTRIGFISPHSNNFCSTCNRVRLTAEGKLLLCLGNEHDLDMRSLLRRHPLDDQPLLDAVRTALKYKPERHEFSADGDVQIVRFMNASGG</sequence>
<dbReference type="GO" id="GO:0061798">
    <property type="term" value="F:GTP 3',8'-cyclase activity"/>
    <property type="evidence" value="ECO:0007669"/>
    <property type="project" value="UniProtKB-UniRule"/>
</dbReference>
<dbReference type="InterPro" id="IPR013785">
    <property type="entry name" value="Aldolase_TIM"/>
</dbReference>
<evidence type="ECO:0000256" key="3">
    <source>
        <dbReference type="ARBA" id="ARBA00022691"/>
    </source>
</evidence>
<feature type="binding site" evidence="12">
    <location>
        <position position="273"/>
    </location>
    <ligand>
        <name>[4Fe-4S] cluster</name>
        <dbReference type="ChEBI" id="CHEBI:49883"/>
        <label>2</label>
        <note>4Fe-4S-substrate</note>
    </ligand>
</feature>
<evidence type="ECO:0000256" key="5">
    <source>
        <dbReference type="ARBA" id="ARBA00022741"/>
    </source>
</evidence>
<feature type="binding site" evidence="12">
    <location>
        <position position="97"/>
    </location>
    <ligand>
        <name>GTP</name>
        <dbReference type="ChEBI" id="CHEBI:37565"/>
    </ligand>
</feature>
<feature type="binding site" evidence="12">
    <location>
        <position position="192"/>
    </location>
    <ligand>
        <name>S-adenosyl-L-methionine</name>
        <dbReference type="ChEBI" id="CHEBI:59789"/>
    </ligand>
</feature>